<dbReference type="InterPro" id="IPR011032">
    <property type="entry name" value="GroES-like_sf"/>
</dbReference>
<dbReference type="CDD" id="cd08267">
    <property type="entry name" value="MDR1"/>
    <property type="match status" value="1"/>
</dbReference>
<dbReference type="Proteomes" id="UP000558688">
    <property type="component" value="Unassembled WGS sequence"/>
</dbReference>
<dbReference type="GO" id="GO:0005739">
    <property type="term" value="C:mitochondrion"/>
    <property type="evidence" value="ECO:0007669"/>
    <property type="project" value="TreeGrafter"/>
</dbReference>
<comment type="caution">
    <text evidence="2">The sequence shown here is derived from an EMBL/GenBank/DDBJ whole genome shotgun (WGS) entry which is preliminary data.</text>
</comment>
<dbReference type="SMART" id="SM00829">
    <property type="entry name" value="PKS_ER"/>
    <property type="match status" value="1"/>
</dbReference>
<evidence type="ECO:0000313" key="3">
    <source>
        <dbReference type="Proteomes" id="UP000558688"/>
    </source>
</evidence>
<dbReference type="SUPFAM" id="SSF51735">
    <property type="entry name" value="NAD(P)-binding Rossmann-fold domains"/>
    <property type="match status" value="1"/>
</dbReference>
<protein>
    <recommendedName>
        <fullName evidence="1">Enoyl reductase (ER) domain-containing protein</fullName>
    </recommendedName>
</protein>
<sequence>MFAWQYISTKAGIEKNFVLNRNVPVPSLPKKGSAVLVKVSSVSINPQDYKRPEILFGRFSLPPPSTPGTDFVGIVHETTDPAFAKGDIIFGSIGAPRKQGALAEYVVTETDQVANVPIALLEPGFELAPFACIGTAGLTALQAFRGLESGAHVFVNGGSGGVGTFCISIAKNVAKCGKVVVTCSAANTDLVKGLNADEVIDYRNQNVVQTLIQSAQHTRRKFDLVIDTVGNDPNLYWKSHLYLADDGRFVQIGIPDLGSLWDVVKMSIWPAFLGGGRRKYSILVLNMERKDMEEMGEWVASGKIKVVIDEVYDLDGVPRAFSKLKSGRAKGKLVITLASK</sequence>
<accession>A0A8H5EH07</accession>
<dbReference type="Pfam" id="PF13602">
    <property type="entry name" value="ADH_zinc_N_2"/>
    <property type="match status" value="1"/>
</dbReference>
<dbReference type="PANTHER" id="PTHR11695">
    <property type="entry name" value="ALCOHOL DEHYDROGENASE RELATED"/>
    <property type="match status" value="1"/>
</dbReference>
<reference evidence="2" key="1">
    <citation type="submission" date="2020-02" db="EMBL/GenBank/DDBJ databases">
        <title>Identification and distribution of gene clusters putatively required for synthesis of sphingolipid metabolism inhibitors in phylogenetically diverse species of the filamentous fungus Fusarium.</title>
        <authorList>
            <person name="Kim H.-S."/>
            <person name="Busman M."/>
            <person name="Brown D.W."/>
            <person name="Divon H."/>
            <person name="Uhlig S."/>
            <person name="Proctor R.H."/>
        </authorList>
    </citation>
    <scope>NUCLEOTIDE SEQUENCE [LARGE SCALE GENOMIC DNA]</scope>
    <source>
        <strain evidence="2">NRRL 39464</strain>
    </source>
</reference>
<evidence type="ECO:0000259" key="1">
    <source>
        <dbReference type="SMART" id="SM00829"/>
    </source>
</evidence>
<dbReference type="AlphaFoldDB" id="A0A8H5EH07"/>
<dbReference type="Gene3D" id="3.90.180.10">
    <property type="entry name" value="Medium-chain alcohol dehydrogenases, catalytic domain"/>
    <property type="match status" value="1"/>
</dbReference>
<dbReference type="Gene3D" id="3.40.50.720">
    <property type="entry name" value="NAD(P)-binding Rossmann-like Domain"/>
    <property type="match status" value="1"/>
</dbReference>
<dbReference type="SUPFAM" id="SSF50129">
    <property type="entry name" value="GroES-like"/>
    <property type="match status" value="1"/>
</dbReference>
<name>A0A8H5EH07_FUSOX</name>
<dbReference type="Pfam" id="PF08240">
    <property type="entry name" value="ADH_N"/>
    <property type="match status" value="1"/>
</dbReference>
<dbReference type="InterPro" id="IPR050700">
    <property type="entry name" value="YIM1/Zinc_Alcohol_DH_Fams"/>
</dbReference>
<gene>
    <name evidence="2" type="ORF">FOXYS1_10060</name>
</gene>
<feature type="domain" description="Enoyl reductase (ER)" evidence="1">
    <location>
        <begin position="12"/>
        <end position="335"/>
    </location>
</feature>
<dbReference type="GO" id="GO:0016491">
    <property type="term" value="F:oxidoreductase activity"/>
    <property type="evidence" value="ECO:0007669"/>
    <property type="project" value="InterPro"/>
</dbReference>
<organism evidence="2 3">
    <name type="scientific">Fusarium oxysporum</name>
    <name type="common">Fusarium vascular wilt</name>
    <dbReference type="NCBI Taxonomy" id="5507"/>
    <lineage>
        <taxon>Eukaryota</taxon>
        <taxon>Fungi</taxon>
        <taxon>Dikarya</taxon>
        <taxon>Ascomycota</taxon>
        <taxon>Pezizomycotina</taxon>
        <taxon>Sordariomycetes</taxon>
        <taxon>Hypocreomycetidae</taxon>
        <taxon>Hypocreales</taxon>
        <taxon>Nectriaceae</taxon>
        <taxon>Fusarium</taxon>
        <taxon>Fusarium oxysporum species complex</taxon>
    </lineage>
</organism>
<dbReference type="InterPro" id="IPR020843">
    <property type="entry name" value="ER"/>
</dbReference>
<evidence type="ECO:0000313" key="2">
    <source>
        <dbReference type="EMBL" id="KAF5259327.1"/>
    </source>
</evidence>
<dbReference type="InterPro" id="IPR036291">
    <property type="entry name" value="NAD(P)-bd_dom_sf"/>
</dbReference>
<proteinExistence type="predicted"/>
<dbReference type="PANTHER" id="PTHR11695:SF294">
    <property type="entry name" value="RETICULON-4-INTERACTING PROTEIN 1, MITOCHONDRIAL"/>
    <property type="match status" value="1"/>
</dbReference>
<dbReference type="InterPro" id="IPR013154">
    <property type="entry name" value="ADH-like_N"/>
</dbReference>
<dbReference type="EMBL" id="JAAFOW010001757">
    <property type="protein sequence ID" value="KAF5259327.1"/>
    <property type="molecule type" value="Genomic_DNA"/>
</dbReference>